<feature type="region of interest" description="Disordered" evidence="1">
    <location>
        <begin position="280"/>
        <end position="302"/>
    </location>
</feature>
<feature type="compositionally biased region" description="Low complexity" evidence="1">
    <location>
        <begin position="24"/>
        <end position="38"/>
    </location>
</feature>
<reference evidence="3 4" key="1">
    <citation type="submission" date="2013-07" db="EMBL/GenBank/DDBJ databases">
        <authorList>
            <consortium name="DOE Joint Genome Institute"/>
            <person name="Eisen J."/>
            <person name="Huntemann M."/>
            <person name="Han J."/>
            <person name="Chen A."/>
            <person name="Kyrpides N."/>
            <person name="Mavromatis K."/>
            <person name="Markowitz V."/>
            <person name="Palaniappan K."/>
            <person name="Ivanova N."/>
            <person name="Schaumberg A."/>
            <person name="Pati A."/>
            <person name="Liolios K."/>
            <person name="Nordberg H.P."/>
            <person name="Cantor M.N."/>
            <person name="Hua S.X."/>
            <person name="Woyke T."/>
        </authorList>
    </citation>
    <scope>NUCLEOTIDE SEQUENCE [LARGE SCALE GENOMIC DNA]</scope>
    <source>
        <strain evidence="3 4">DSM 44712</strain>
    </source>
</reference>
<dbReference type="OrthoDB" id="3806164at2"/>
<evidence type="ECO:0000256" key="1">
    <source>
        <dbReference type="SAM" id="MobiDB-lite"/>
    </source>
</evidence>
<feature type="region of interest" description="Disordered" evidence="1">
    <location>
        <begin position="1"/>
        <end position="38"/>
    </location>
</feature>
<gene>
    <name evidence="3" type="ORF">CryarDRAFT_3104</name>
</gene>
<name>A0A010ZXM8_9ACTN</name>
<evidence type="ECO:0000256" key="2">
    <source>
        <dbReference type="SAM" id="Phobius"/>
    </source>
</evidence>
<dbReference type="HOGENOM" id="CLU_713132_0_0_11"/>
<keyword evidence="2" id="KW-0812">Transmembrane</keyword>
<organism evidence="3 4">
    <name type="scientific">Cryptosporangium arvum DSM 44712</name>
    <dbReference type="NCBI Taxonomy" id="927661"/>
    <lineage>
        <taxon>Bacteria</taxon>
        <taxon>Bacillati</taxon>
        <taxon>Actinomycetota</taxon>
        <taxon>Actinomycetes</taxon>
        <taxon>Cryptosporangiales</taxon>
        <taxon>Cryptosporangiaceae</taxon>
        <taxon>Cryptosporangium</taxon>
    </lineage>
</organism>
<accession>A0A010ZXM8</accession>
<dbReference type="RefSeq" id="WP_051570251.1">
    <property type="nucleotide sequence ID" value="NZ_KK073874.1"/>
</dbReference>
<sequence length="387" mass="41545">MPPTASLTADTDPGKINETTSHSDLTTTPLAADPPAAPPDGAAVQTAAWIFYCIAALGSAIGQIWVGIDAPPWPPEIDWWWRALIVTPFAIVIDLGGVVASAFADFRRRLGETAYGWRVLSAGAVSVAVSINLVGHYHVPYLSVVFGGMGIFAYAVWLLHAAARRRDALRAAEKLAETAPVYGLRQELREPAVTGRARQLAVDFGYSRQESLTVARQQLRGEQRHAALSMHINKLIRARHQDPILAEIAVTTLDIDAISAALTAQSDSAAWARIIGAQLTPPGTDRNAPPPRGATPPADVLRRVPRDPASYERWRQLWAELRAGPDISSSEFAARHGISTRQVQWIRSVGQSGLLDSPVPLLNRVADLAVSGRSPAGDPTNGAVPPH</sequence>
<feature type="transmembrane region" description="Helical" evidence="2">
    <location>
        <begin position="115"/>
        <end position="135"/>
    </location>
</feature>
<keyword evidence="4" id="KW-1185">Reference proteome</keyword>
<evidence type="ECO:0000313" key="3">
    <source>
        <dbReference type="EMBL" id="EXG81977.1"/>
    </source>
</evidence>
<keyword evidence="2" id="KW-1133">Transmembrane helix</keyword>
<feature type="transmembrane region" description="Helical" evidence="2">
    <location>
        <begin position="80"/>
        <end position="103"/>
    </location>
</feature>
<comment type="caution">
    <text evidence="3">The sequence shown here is derived from an EMBL/GenBank/DDBJ whole genome shotgun (WGS) entry which is preliminary data.</text>
</comment>
<protein>
    <recommendedName>
        <fullName evidence="5">DUF2637 domain-containing protein</fullName>
    </recommendedName>
</protein>
<proteinExistence type="predicted"/>
<evidence type="ECO:0000313" key="4">
    <source>
        <dbReference type="Proteomes" id="UP000021053"/>
    </source>
</evidence>
<dbReference type="Proteomes" id="UP000021053">
    <property type="component" value="Unassembled WGS sequence"/>
</dbReference>
<feature type="transmembrane region" description="Helical" evidence="2">
    <location>
        <begin position="49"/>
        <end position="68"/>
    </location>
</feature>
<keyword evidence="2" id="KW-0472">Membrane</keyword>
<dbReference type="EMBL" id="JFBT01000001">
    <property type="protein sequence ID" value="EXG81977.1"/>
    <property type="molecule type" value="Genomic_DNA"/>
</dbReference>
<feature type="transmembrane region" description="Helical" evidence="2">
    <location>
        <begin position="141"/>
        <end position="160"/>
    </location>
</feature>
<dbReference type="AlphaFoldDB" id="A0A010ZXM8"/>
<evidence type="ECO:0008006" key="5">
    <source>
        <dbReference type="Google" id="ProtNLM"/>
    </source>
</evidence>